<keyword evidence="2 9" id="KW-0813">Transport</keyword>
<dbReference type="PANTHER" id="PTHR35011">
    <property type="entry name" value="2,3-DIKETO-L-GULONATE TRAP TRANSPORTER SMALL PERMEASE PROTEIN YIAM"/>
    <property type="match status" value="1"/>
</dbReference>
<dbReference type="EMBL" id="JAGIYY010000003">
    <property type="protein sequence ID" value="MBP0439498.1"/>
    <property type="molecule type" value="Genomic_DNA"/>
</dbReference>
<evidence type="ECO:0000256" key="4">
    <source>
        <dbReference type="ARBA" id="ARBA00022519"/>
    </source>
</evidence>
<organism evidence="11 12">
    <name type="scientific">Tianweitania sediminis</name>
    <dbReference type="NCBI Taxonomy" id="1502156"/>
    <lineage>
        <taxon>Bacteria</taxon>
        <taxon>Pseudomonadati</taxon>
        <taxon>Pseudomonadota</taxon>
        <taxon>Alphaproteobacteria</taxon>
        <taxon>Hyphomicrobiales</taxon>
        <taxon>Phyllobacteriaceae</taxon>
        <taxon>Tianweitania</taxon>
    </lineage>
</organism>
<dbReference type="AlphaFoldDB" id="A0A8J7R280"/>
<keyword evidence="5 9" id="KW-0812">Transmembrane</keyword>
<name>A0A8J7R280_9HYPH</name>
<proteinExistence type="inferred from homology"/>
<evidence type="ECO:0000256" key="3">
    <source>
        <dbReference type="ARBA" id="ARBA00022475"/>
    </source>
</evidence>
<keyword evidence="7 9" id="KW-0472">Membrane</keyword>
<dbReference type="InterPro" id="IPR007387">
    <property type="entry name" value="TRAP_DctQ"/>
</dbReference>
<evidence type="ECO:0000259" key="10">
    <source>
        <dbReference type="Pfam" id="PF04290"/>
    </source>
</evidence>
<comment type="similarity">
    <text evidence="8 9">Belongs to the TRAP transporter small permease family.</text>
</comment>
<feature type="transmembrane region" description="Helical" evidence="9">
    <location>
        <begin position="137"/>
        <end position="157"/>
    </location>
</feature>
<evidence type="ECO:0000313" key="12">
    <source>
        <dbReference type="Proteomes" id="UP000666240"/>
    </source>
</evidence>
<keyword evidence="3" id="KW-1003">Cell membrane</keyword>
<gene>
    <name evidence="11" type="ORF">J5Y06_12625</name>
</gene>
<dbReference type="RefSeq" id="WP_209335495.1">
    <property type="nucleotide sequence ID" value="NZ_JAGIYY010000003.1"/>
</dbReference>
<comment type="subcellular location">
    <subcellularLocation>
        <location evidence="1 9">Cell inner membrane</location>
        <topology evidence="1 9">Multi-pass membrane protein</topology>
    </subcellularLocation>
</comment>
<comment type="subunit">
    <text evidence="9">The complex comprises the extracytoplasmic solute receptor protein and the two transmembrane proteins.</text>
</comment>
<reference evidence="11" key="1">
    <citation type="submission" date="2021-03" db="EMBL/GenBank/DDBJ databases">
        <title>Genome sequencing and assembly of Tianweitania sediminis.</title>
        <authorList>
            <person name="Chhetri G."/>
        </authorList>
    </citation>
    <scope>NUCLEOTIDE SEQUENCE</scope>
    <source>
        <strain evidence="11">Z8</strain>
    </source>
</reference>
<dbReference type="PANTHER" id="PTHR35011:SF2">
    <property type="entry name" value="2,3-DIKETO-L-GULONATE TRAP TRANSPORTER SMALL PERMEASE PROTEIN YIAM"/>
    <property type="match status" value="1"/>
</dbReference>
<comment type="function">
    <text evidence="9">Part of the tripartite ATP-independent periplasmic (TRAP) transport system.</text>
</comment>
<feature type="domain" description="Tripartite ATP-independent periplasmic transporters DctQ component" evidence="10">
    <location>
        <begin position="26"/>
        <end position="159"/>
    </location>
</feature>
<dbReference type="GO" id="GO:0005886">
    <property type="term" value="C:plasma membrane"/>
    <property type="evidence" value="ECO:0007669"/>
    <property type="project" value="UniProtKB-SubCell"/>
</dbReference>
<evidence type="ECO:0000256" key="9">
    <source>
        <dbReference type="RuleBase" id="RU369079"/>
    </source>
</evidence>
<comment type="caution">
    <text evidence="11">The sequence shown here is derived from an EMBL/GenBank/DDBJ whole genome shotgun (WGS) entry which is preliminary data.</text>
</comment>
<feature type="transmembrane region" description="Helical" evidence="9">
    <location>
        <begin position="88"/>
        <end position="111"/>
    </location>
</feature>
<evidence type="ECO:0000256" key="2">
    <source>
        <dbReference type="ARBA" id="ARBA00022448"/>
    </source>
</evidence>
<dbReference type="Pfam" id="PF04290">
    <property type="entry name" value="DctQ"/>
    <property type="match status" value="1"/>
</dbReference>
<feature type="transmembrane region" description="Helical" evidence="9">
    <location>
        <begin position="44"/>
        <end position="67"/>
    </location>
</feature>
<feature type="transmembrane region" description="Helical" evidence="9">
    <location>
        <begin position="12"/>
        <end position="32"/>
    </location>
</feature>
<dbReference type="Proteomes" id="UP000666240">
    <property type="component" value="Unassembled WGS sequence"/>
</dbReference>
<evidence type="ECO:0000313" key="11">
    <source>
        <dbReference type="EMBL" id="MBP0439498.1"/>
    </source>
</evidence>
<sequence>MFLIGRLLSFMAKFSSVIGTVCVVMMMLHVTADVVGRYVFNAPLTGTIVIVANYYMVLLVFFAIGVAEEKRAHISVEFLTDMMPQRAQTGFSLLSSALTVGVITIVMIGGYTEAMKKTSAGATMEQGSSMLSVWQSYWAVPIGAALMGLIALYRMLVLITGWRNGLKETDIDAKFIND</sequence>
<dbReference type="GO" id="GO:0015740">
    <property type="term" value="P:C4-dicarboxylate transport"/>
    <property type="evidence" value="ECO:0007669"/>
    <property type="project" value="TreeGrafter"/>
</dbReference>
<evidence type="ECO:0000256" key="5">
    <source>
        <dbReference type="ARBA" id="ARBA00022692"/>
    </source>
</evidence>
<keyword evidence="12" id="KW-1185">Reference proteome</keyword>
<evidence type="ECO:0000256" key="6">
    <source>
        <dbReference type="ARBA" id="ARBA00022989"/>
    </source>
</evidence>
<accession>A0A8J7R280</accession>
<evidence type="ECO:0000256" key="8">
    <source>
        <dbReference type="ARBA" id="ARBA00038436"/>
    </source>
</evidence>
<dbReference type="GO" id="GO:0022857">
    <property type="term" value="F:transmembrane transporter activity"/>
    <property type="evidence" value="ECO:0007669"/>
    <property type="project" value="UniProtKB-UniRule"/>
</dbReference>
<evidence type="ECO:0000256" key="7">
    <source>
        <dbReference type="ARBA" id="ARBA00023136"/>
    </source>
</evidence>
<protein>
    <recommendedName>
        <fullName evidence="9">TRAP transporter small permease protein</fullName>
    </recommendedName>
</protein>
<keyword evidence="4 9" id="KW-0997">Cell inner membrane</keyword>
<evidence type="ECO:0000256" key="1">
    <source>
        <dbReference type="ARBA" id="ARBA00004429"/>
    </source>
</evidence>
<keyword evidence="6 9" id="KW-1133">Transmembrane helix</keyword>
<dbReference type="InterPro" id="IPR055348">
    <property type="entry name" value="DctQ"/>
</dbReference>